<name>A0A1Y6D5V8_9GAMM</name>
<evidence type="ECO:0000313" key="3">
    <source>
        <dbReference type="Proteomes" id="UP000192923"/>
    </source>
</evidence>
<evidence type="ECO:0000256" key="1">
    <source>
        <dbReference type="SAM" id="SignalP"/>
    </source>
</evidence>
<evidence type="ECO:0000313" key="2">
    <source>
        <dbReference type="EMBL" id="SMF95932.1"/>
    </source>
</evidence>
<evidence type="ECO:0008006" key="4">
    <source>
        <dbReference type="Google" id="ProtNLM"/>
    </source>
</evidence>
<proteinExistence type="predicted"/>
<gene>
    <name evidence="2" type="ORF">SAMN02949497_3310</name>
</gene>
<dbReference type="Proteomes" id="UP000192923">
    <property type="component" value="Unassembled WGS sequence"/>
</dbReference>
<accession>A0A1Y6D5V8</accession>
<dbReference type="Pfam" id="PF11006">
    <property type="entry name" value="DUF2845"/>
    <property type="match status" value="1"/>
</dbReference>
<reference evidence="2 3" key="1">
    <citation type="submission" date="2016-12" db="EMBL/GenBank/DDBJ databases">
        <authorList>
            <person name="Song W.-J."/>
            <person name="Kurnit D.M."/>
        </authorList>
    </citation>
    <scope>NUCLEOTIDE SEQUENCE [LARGE SCALE GENOMIC DNA]</scope>
    <source>
        <strain evidence="2 3">175</strain>
    </source>
</reference>
<dbReference type="AlphaFoldDB" id="A0A1Y6D5V8"/>
<feature type="signal peptide" evidence="1">
    <location>
        <begin position="1"/>
        <end position="19"/>
    </location>
</feature>
<feature type="chain" id="PRO_5010989075" description="DUF2845 domain-containing protein" evidence="1">
    <location>
        <begin position="20"/>
        <end position="138"/>
    </location>
</feature>
<protein>
    <recommendedName>
        <fullName evidence="4">DUF2845 domain-containing protein</fullName>
    </recommendedName>
</protein>
<dbReference type="OrthoDB" id="8906462at2"/>
<keyword evidence="3" id="KW-1185">Reference proteome</keyword>
<keyword evidence="1" id="KW-0732">Signal</keyword>
<dbReference type="RefSeq" id="WP_085214573.1">
    <property type="nucleotide sequence ID" value="NZ_FXAM01000001.1"/>
</dbReference>
<organism evidence="2 3">
    <name type="scientific">Methylomagnum ishizawai</name>
    <dbReference type="NCBI Taxonomy" id="1760988"/>
    <lineage>
        <taxon>Bacteria</taxon>
        <taxon>Pseudomonadati</taxon>
        <taxon>Pseudomonadota</taxon>
        <taxon>Gammaproteobacteria</taxon>
        <taxon>Methylococcales</taxon>
        <taxon>Methylococcaceae</taxon>
        <taxon>Methylomagnum</taxon>
    </lineage>
</organism>
<dbReference type="EMBL" id="FXAM01000001">
    <property type="protein sequence ID" value="SMF95932.1"/>
    <property type="molecule type" value="Genomic_DNA"/>
</dbReference>
<dbReference type="InterPro" id="IPR021268">
    <property type="entry name" value="DUF2845"/>
</dbReference>
<sequence length="138" mass="16034">MRRLFLCLLLLGMSAQAWAWRCNGWIIEEGQTKFDVDQKCGDPQSGDRRTEWRLVTNFVPNCQTQFESIRMPDGHGGMRVVNQPRTFCVQVPVQSTVPVEVEEWYYSDAGHGNVPKLLRFENGRLVFIENLWGQRNMN</sequence>